<feature type="region of interest" description="Disordered" evidence="6">
    <location>
        <begin position="232"/>
        <end position="251"/>
    </location>
</feature>
<name>A0A517PAT9_9PLAN</name>
<dbReference type="InterPro" id="IPR002078">
    <property type="entry name" value="Sigma_54_int"/>
</dbReference>
<dbReference type="Gene3D" id="3.30.450.40">
    <property type="match status" value="1"/>
</dbReference>
<evidence type="ECO:0000256" key="6">
    <source>
        <dbReference type="SAM" id="MobiDB-lite"/>
    </source>
</evidence>
<feature type="domain" description="Sigma-54 factor interaction" evidence="7">
    <location>
        <begin position="388"/>
        <end position="617"/>
    </location>
</feature>
<dbReference type="Pfam" id="PF01590">
    <property type="entry name" value="GAF"/>
    <property type="match status" value="1"/>
</dbReference>
<dbReference type="PROSITE" id="PS00676">
    <property type="entry name" value="SIGMA54_INTERACT_2"/>
    <property type="match status" value="1"/>
</dbReference>
<dbReference type="InterPro" id="IPR025944">
    <property type="entry name" value="Sigma_54_int_dom_CS"/>
</dbReference>
<dbReference type="SMART" id="SM00382">
    <property type="entry name" value="AAA"/>
    <property type="match status" value="1"/>
</dbReference>
<dbReference type="InterPro" id="IPR003593">
    <property type="entry name" value="AAA+_ATPase"/>
</dbReference>
<evidence type="ECO:0000313" key="9">
    <source>
        <dbReference type="Proteomes" id="UP000318741"/>
    </source>
</evidence>
<dbReference type="PANTHER" id="PTHR32071">
    <property type="entry name" value="TRANSCRIPTIONAL REGULATORY PROTEIN"/>
    <property type="match status" value="1"/>
</dbReference>
<dbReference type="SMART" id="SM00065">
    <property type="entry name" value="GAF"/>
    <property type="match status" value="1"/>
</dbReference>
<dbReference type="InterPro" id="IPR058031">
    <property type="entry name" value="AAA_lid_NorR"/>
</dbReference>
<evidence type="ECO:0000256" key="1">
    <source>
        <dbReference type="ARBA" id="ARBA00022741"/>
    </source>
</evidence>
<dbReference type="SUPFAM" id="SSF46689">
    <property type="entry name" value="Homeodomain-like"/>
    <property type="match status" value="1"/>
</dbReference>
<dbReference type="PROSITE" id="PS00688">
    <property type="entry name" value="SIGMA54_INTERACT_3"/>
    <property type="match status" value="1"/>
</dbReference>
<dbReference type="Gene3D" id="3.40.50.300">
    <property type="entry name" value="P-loop containing nucleotide triphosphate hydrolases"/>
    <property type="match status" value="1"/>
</dbReference>
<organism evidence="8 9">
    <name type="scientific">Alienimonas californiensis</name>
    <dbReference type="NCBI Taxonomy" id="2527989"/>
    <lineage>
        <taxon>Bacteria</taxon>
        <taxon>Pseudomonadati</taxon>
        <taxon>Planctomycetota</taxon>
        <taxon>Planctomycetia</taxon>
        <taxon>Planctomycetales</taxon>
        <taxon>Planctomycetaceae</taxon>
        <taxon>Alienimonas</taxon>
    </lineage>
</organism>
<dbReference type="SUPFAM" id="SSF52540">
    <property type="entry name" value="P-loop containing nucleoside triphosphate hydrolases"/>
    <property type="match status" value="1"/>
</dbReference>
<dbReference type="PROSITE" id="PS00675">
    <property type="entry name" value="SIGMA54_INTERACT_1"/>
    <property type="match status" value="1"/>
</dbReference>
<dbReference type="FunFam" id="3.40.50.300:FF:000006">
    <property type="entry name" value="DNA-binding transcriptional regulator NtrC"/>
    <property type="match status" value="1"/>
</dbReference>
<evidence type="ECO:0000313" key="8">
    <source>
        <dbReference type="EMBL" id="QDT16486.1"/>
    </source>
</evidence>
<dbReference type="InterPro" id="IPR025943">
    <property type="entry name" value="Sigma_54_int_dom_ATP-bd_2"/>
</dbReference>
<evidence type="ECO:0000256" key="2">
    <source>
        <dbReference type="ARBA" id="ARBA00022840"/>
    </source>
</evidence>
<dbReference type="Proteomes" id="UP000318741">
    <property type="component" value="Chromosome"/>
</dbReference>
<dbReference type="SUPFAM" id="SSF55781">
    <property type="entry name" value="GAF domain-like"/>
    <property type="match status" value="1"/>
</dbReference>
<dbReference type="GO" id="GO:0043565">
    <property type="term" value="F:sequence-specific DNA binding"/>
    <property type="evidence" value="ECO:0007669"/>
    <property type="project" value="InterPro"/>
</dbReference>
<keyword evidence="3" id="KW-0805">Transcription regulation</keyword>
<reference evidence="8 9" key="1">
    <citation type="submission" date="2019-02" db="EMBL/GenBank/DDBJ databases">
        <title>Deep-cultivation of Planctomycetes and their phenomic and genomic characterization uncovers novel biology.</title>
        <authorList>
            <person name="Wiegand S."/>
            <person name="Jogler M."/>
            <person name="Boedeker C."/>
            <person name="Pinto D."/>
            <person name="Vollmers J."/>
            <person name="Rivas-Marin E."/>
            <person name="Kohn T."/>
            <person name="Peeters S.H."/>
            <person name="Heuer A."/>
            <person name="Rast P."/>
            <person name="Oberbeckmann S."/>
            <person name="Bunk B."/>
            <person name="Jeske O."/>
            <person name="Meyerdierks A."/>
            <person name="Storesund J.E."/>
            <person name="Kallscheuer N."/>
            <person name="Luecker S."/>
            <person name="Lage O.M."/>
            <person name="Pohl T."/>
            <person name="Merkel B.J."/>
            <person name="Hornburger P."/>
            <person name="Mueller R.-W."/>
            <person name="Bruemmer F."/>
            <person name="Labrenz M."/>
            <person name="Spormann A.M."/>
            <person name="Op den Camp H."/>
            <person name="Overmann J."/>
            <person name="Amann R."/>
            <person name="Jetten M.S.M."/>
            <person name="Mascher T."/>
            <person name="Medema M.H."/>
            <person name="Devos D.P."/>
            <person name="Kaster A.-K."/>
            <person name="Ovreas L."/>
            <person name="Rohde M."/>
            <person name="Galperin M.Y."/>
            <person name="Jogler C."/>
        </authorList>
    </citation>
    <scope>NUCLEOTIDE SEQUENCE [LARGE SCALE GENOMIC DNA]</scope>
    <source>
        <strain evidence="8 9">CA12</strain>
    </source>
</reference>
<keyword evidence="1" id="KW-0547">Nucleotide-binding</keyword>
<dbReference type="Gene3D" id="1.10.8.60">
    <property type="match status" value="1"/>
</dbReference>
<dbReference type="PRINTS" id="PR01590">
    <property type="entry name" value="HTHFIS"/>
</dbReference>
<dbReference type="InterPro" id="IPR002197">
    <property type="entry name" value="HTH_Fis"/>
</dbReference>
<dbReference type="Pfam" id="PF00158">
    <property type="entry name" value="Sigma54_activat"/>
    <property type="match status" value="1"/>
</dbReference>
<keyword evidence="2" id="KW-0067">ATP-binding</keyword>
<dbReference type="Pfam" id="PF25601">
    <property type="entry name" value="AAA_lid_14"/>
    <property type="match status" value="1"/>
</dbReference>
<dbReference type="AlphaFoldDB" id="A0A517PAT9"/>
<dbReference type="InterPro" id="IPR029016">
    <property type="entry name" value="GAF-like_dom_sf"/>
</dbReference>
<dbReference type="InterPro" id="IPR009057">
    <property type="entry name" value="Homeodomain-like_sf"/>
</dbReference>
<dbReference type="Pfam" id="PF02954">
    <property type="entry name" value="HTH_8"/>
    <property type="match status" value="1"/>
</dbReference>
<dbReference type="Gene3D" id="1.10.10.60">
    <property type="entry name" value="Homeodomain-like"/>
    <property type="match status" value="1"/>
</dbReference>
<dbReference type="PANTHER" id="PTHR32071:SF57">
    <property type="entry name" value="C4-DICARBOXYLATE TRANSPORT TRANSCRIPTIONAL REGULATORY PROTEIN DCTD"/>
    <property type="match status" value="1"/>
</dbReference>
<dbReference type="PROSITE" id="PS50045">
    <property type="entry name" value="SIGMA54_INTERACT_4"/>
    <property type="match status" value="1"/>
</dbReference>
<feature type="region of interest" description="Disordered" evidence="6">
    <location>
        <begin position="1"/>
        <end position="27"/>
    </location>
</feature>
<evidence type="ECO:0000256" key="5">
    <source>
        <dbReference type="ARBA" id="ARBA00023163"/>
    </source>
</evidence>
<evidence type="ECO:0000256" key="4">
    <source>
        <dbReference type="ARBA" id="ARBA00023125"/>
    </source>
</evidence>
<evidence type="ECO:0000259" key="7">
    <source>
        <dbReference type="PROSITE" id="PS50045"/>
    </source>
</evidence>
<gene>
    <name evidence="8" type="primary">zraR_5</name>
    <name evidence="8" type="ORF">CA12_25900</name>
</gene>
<dbReference type="InterPro" id="IPR027417">
    <property type="entry name" value="P-loop_NTPase"/>
</dbReference>
<dbReference type="OrthoDB" id="9761019at2"/>
<dbReference type="EMBL" id="CP036265">
    <property type="protein sequence ID" value="QDT16486.1"/>
    <property type="molecule type" value="Genomic_DNA"/>
</dbReference>
<dbReference type="GO" id="GO:0005524">
    <property type="term" value="F:ATP binding"/>
    <property type="evidence" value="ECO:0007669"/>
    <property type="project" value="UniProtKB-KW"/>
</dbReference>
<proteinExistence type="predicted"/>
<dbReference type="InterPro" id="IPR003018">
    <property type="entry name" value="GAF"/>
</dbReference>
<keyword evidence="9" id="KW-1185">Reference proteome</keyword>
<protein>
    <submittedName>
        <fullName evidence="8">Transcriptional regulatory protein ZraR</fullName>
    </submittedName>
</protein>
<accession>A0A517PAT9</accession>
<keyword evidence="4" id="KW-0238">DNA-binding</keyword>
<dbReference type="RefSeq" id="WP_145359307.1">
    <property type="nucleotide sequence ID" value="NZ_CP036265.1"/>
</dbReference>
<dbReference type="KEGG" id="acaf:CA12_25900"/>
<keyword evidence="5" id="KW-0804">Transcription</keyword>
<dbReference type="InterPro" id="IPR025662">
    <property type="entry name" value="Sigma_54_int_dom_ATP-bd_1"/>
</dbReference>
<sequence length="698" mass="71836">MTAESATIPLPRRSPGDSGGASRPPAVLPAAALDRNAALAPAAALARAAGALARRSDADAAGGPAALISAVLPEIAAAVGARAAVLVGPPPHFRPGESWGRPGDLPSRELLADCLDRDAARLEPCEDDDASQSMILPGGAAALPAAVLTGRGLNPTDLPGAWTAIRCLAALLPGAGAAEHAAGRAGRFERLAAAAARLSAVRESGPLLEALASTACDLLACDRASIFLHVPDPGSDRDGGGRSGPGQLVGRPALGVEGGELSIPADAGVVGEVFHSGESARVADAANDPRVAAAVDDRTGYETRTLLAVPLFAPAGTGGRAAGAPIGVFEAVNKTEGTFTSLDEEILAALAPHAAAALANATERDALVRSRDAAAARAADAADGRIRLIGESPAVATLRDTVNRLAATDLPVLVTGESGTGKEVVATCLHDRGPRSGGPFVAVNCAALTESLLESELFGHERGAFTDAREARAGKFELADGGTLFLDEIGDMSPGGQAKLLRVLEQRVVTRVGGSKPIPVDVRVVAATNADLAEKVANKSFRADLYYRLGVVTHHLPPLRERPEDVIPLAEHFLATFAAKAGRPLPRLSAESRKRLQAHAWPGNVRELRNTIERVVYLGNGDTVEPAELTFLLAPGRPGAAGAGGEAKLTEATRDFQREFIAAAVDRVRGNMSEAAKLLGLHRSNLYRKMKQLGMEGE</sequence>
<dbReference type="GO" id="GO:0006355">
    <property type="term" value="P:regulation of DNA-templated transcription"/>
    <property type="evidence" value="ECO:0007669"/>
    <property type="project" value="InterPro"/>
</dbReference>
<dbReference type="CDD" id="cd00009">
    <property type="entry name" value="AAA"/>
    <property type="match status" value="1"/>
</dbReference>
<evidence type="ECO:0000256" key="3">
    <source>
        <dbReference type="ARBA" id="ARBA00023015"/>
    </source>
</evidence>